<proteinExistence type="predicted"/>
<sequence>MEINQSHFKLVRLLASLLGSYREQWIKFPKKKRILRTGEVIVPGGLSDQLLFVGIFYPCLVAYKFHICDVQVLQVLKVATAVV</sequence>
<evidence type="ECO:0000313" key="1">
    <source>
        <dbReference type="EMBL" id="SOQ40538.1"/>
    </source>
</evidence>
<gene>
    <name evidence="1" type="ORF">SFRICE_012258</name>
</gene>
<name>A0A2H1VI83_SPOFR</name>
<protein>
    <submittedName>
        <fullName evidence="1">SFRICE_012258</fullName>
    </submittedName>
</protein>
<reference evidence="1" key="1">
    <citation type="submission" date="2016-07" db="EMBL/GenBank/DDBJ databases">
        <authorList>
            <person name="Bretaudeau A."/>
        </authorList>
    </citation>
    <scope>NUCLEOTIDE SEQUENCE</scope>
    <source>
        <strain evidence="1">Rice</strain>
        <tissue evidence="1">Whole body</tissue>
    </source>
</reference>
<dbReference type="EMBL" id="ODYU01002699">
    <property type="protein sequence ID" value="SOQ40538.1"/>
    <property type="molecule type" value="Genomic_DNA"/>
</dbReference>
<accession>A0A2H1VI83</accession>
<dbReference type="AlphaFoldDB" id="A0A2H1VI83"/>
<organism evidence="1">
    <name type="scientific">Spodoptera frugiperda</name>
    <name type="common">Fall armyworm</name>
    <dbReference type="NCBI Taxonomy" id="7108"/>
    <lineage>
        <taxon>Eukaryota</taxon>
        <taxon>Metazoa</taxon>
        <taxon>Ecdysozoa</taxon>
        <taxon>Arthropoda</taxon>
        <taxon>Hexapoda</taxon>
        <taxon>Insecta</taxon>
        <taxon>Pterygota</taxon>
        <taxon>Neoptera</taxon>
        <taxon>Endopterygota</taxon>
        <taxon>Lepidoptera</taxon>
        <taxon>Glossata</taxon>
        <taxon>Ditrysia</taxon>
        <taxon>Noctuoidea</taxon>
        <taxon>Noctuidae</taxon>
        <taxon>Amphipyrinae</taxon>
        <taxon>Spodoptera</taxon>
    </lineage>
</organism>